<dbReference type="Proteomes" id="UP000829560">
    <property type="component" value="Chromosome"/>
</dbReference>
<accession>A0AAT9PD27</accession>
<dbReference type="RefSeq" id="WP_241878048.1">
    <property type="nucleotide sequence ID" value="NZ_CP093310.2"/>
</dbReference>
<dbReference type="KEGG" id="prae:MN210_08950"/>
<dbReference type="SUPFAM" id="SSF160424">
    <property type="entry name" value="BH3703-like"/>
    <property type="match status" value="1"/>
</dbReference>
<reference evidence="1" key="1">
    <citation type="submission" date="2024-03" db="EMBL/GenBank/DDBJ databases">
        <title>Psychrobacter raelis sp. nov. isolated from a dog with peritonitis.</title>
        <authorList>
            <person name="Schiavone A."/>
            <person name="Manzulli V."/>
            <person name="Camarda A."/>
            <person name="Cafiero M.A."/>
            <person name="Vasco I."/>
            <person name="Marino L."/>
            <person name="Pennuzzi G."/>
            <person name="Serrecchia L."/>
            <person name="Galante D."/>
            <person name="Pugliese N."/>
        </authorList>
    </citation>
    <scope>NUCLEOTIDE SEQUENCE</scope>
    <source>
        <strain evidence="1">PraFG1</strain>
    </source>
</reference>
<organism evidence="1 2">
    <name type="scientific">Psychrobacter raelei</name>
    <dbReference type="NCBI Taxonomy" id="2565531"/>
    <lineage>
        <taxon>Bacteria</taxon>
        <taxon>Pseudomonadati</taxon>
        <taxon>Pseudomonadota</taxon>
        <taxon>Gammaproteobacteria</taxon>
        <taxon>Moraxellales</taxon>
        <taxon>Moraxellaceae</taxon>
        <taxon>Psychrobacter</taxon>
    </lineage>
</organism>
<dbReference type="AlphaFoldDB" id="A0AAT9PD27"/>
<evidence type="ECO:0000313" key="1">
    <source>
        <dbReference type="EMBL" id="UNK04461.1"/>
    </source>
</evidence>
<evidence type="ECO:0000313" key="2">
    <source>
        <dbReference type="Proteomes" id="UP000829560"/>
    </source>
</evidence>
<proteinExistence type="predicted"/>
<dbReference type="Gene3D" id="3.30.500.20">
    <property type="entry name" value="BH3703-like domains"/>
    <property type="match status" value="1"/>
</dbReference>
<gene>
    <name evidence="1" type="ORF">MN210_08950</name>
</gene>
<name>A0AAT9PD27_9GAMM</name>
<dbReference type="EMBL" id="CP093310">
    <property type="protein sequence ID" value="UNK04461.1"/>
    <property type="molecule type" value="Genomic_DNA"/>
</dbReference>
<evidence type="ECO:0008006" key="3">
    <source>
        <dbReference type="Google" id="ProtNLM"/>
    </source>
</evidence>
<sequence length="129" mass="15178">MSISNENEAYHILAKALLKHVGNDTWDKLVLNTEIFNKMSRSEKIIYSSKKVIEEYRELPSEILISEHDAAIYLRDHLINLTGDRIWGLTFTLYPDGKFEIDYDYDKPEDYEETDEVITGEEINRTFLK</sequence>
<protein>
    <recommendedName>
        <fullName evidence="3">DUF600 family protein</fullName>
    </recommendedName>
</protein>
<keyword evidence="2" id="KW-1185">Reference proteome</keyword>
<dbReference type="InterPro" id="IPR036170">
    <property type="entry name" value="YezG-like_sf"/>
</dbReference>